<dbReference type="Proteomes" id="UP001162501">
    <property type="component" value="Chromosome 34"/>
</dbReference>
<reference evidence="1" key="1">
    <citation type="submission" date="2025-03" db="EMBL/GenBank/DDBJ databases">
        <authorList>
            <consortium name="ELIXIR-Norway"/>
            <consortium name="Elixir Norway"/>
        </authorList>
    </citation>
    <scope>NUCLEOTIDE SEQUENCE</scope>
</reference>
<dbReference type="EMBL" id="OZ243562">
    <property type="protein sequence ID" value="CAN0499760.1"/>
    <property type="molecule type" value="Genomic_DNA"/>
</dbReference>
<protein>
    <submittedName>
        <fullName evidence="1">Uncharacterized protein</fullName>
    </submittedName>
</protein>
<gene>
    <name evidence="1" type="ORF">MRATA1EN22A_LOCUS22194</name>
</gene>
<organism evidence="1 2">
    <name type="scientific">Rangifer tarandus platyrhynchus</name>
    <name type="common">Svalbard reindeer</name>
    <dbReference type="NCBI Taxonomy" id="3082113"/>
    <lineage>
        <taxon>Eukaryota</taxon>
        <taxon>Metazoa</taxon>
        <taxon>Chordata</taxon>
        <taxon>Craniata</taxon>
        <taxon>Vertebrata</taxon>
        <taxon>Euteleostomi</taxon>
        <taxon>Mammalia</taxon>
        <taxon>Eutheria</taxon>
        <taxon>Laurasiatheria</taxon>
        <taxon>Artiodactyla</taxon>
        <taxon>Ruminantia</taxon>
        <taxon>Pecora</taxon>
        <taxon>Cervidae</taxon>
        <taxon>Odocoileinae</taxon>
        <taxon>Rangifer</taxon>
    </lineage>
</organism>
<accession>A0ACB1MJD8</accession>
<name>A0ACB1MJD8_RANTA</name>
<evidence type="ECO:0000313" key="1">
    <source>
        <dbReference type="EMBL" id="CAN0499760.1"/>
    </source>
</evidence>
<evidence type="ECO:0000313" key="2">
    <source>
        <dbReference type="Proteomes" id="UP001162501"/>
    </source>
</evidence>
<proteinExistence type="predicted"/>
<sequence>MTSSEECFPPLPLVVVAMRGINIHPGSSLVVQWLGLHALSAEGPGSIPGWGIKIPQKAQHGHKINKCISMIPRINIDKVILVSETFSIITPKKKNKRVKIVLFLYVYVSLCE</sequence>